<reference evidence="4 5" key="1">
    <citation type="submission" date="2018-12" db="EMBL/GenBank/DDBJ databases">
        <title>Draft genome sequence of Xylaria grammica IHI A82.</title>
        <authorList>
            <person name="Buettner E."/>
            <person name="Kellner H."/>
        </authorList>
    </citation>
    <scope>NUCLEOTIDE SEQUENCE [LARGE SCALE GENOMIC DNA]</scope>
    <source>
        <strain evidence="4 5">IHI A82</strain>
    </source>
</reference>
<dbReference type="PANTHER" id="PTHR43248">
    <property type="entry name" value="2-SUCCINYL-6-HYDROXY-2,4-CYCLOHEXADIENE-1-CARBOXYLATE SYNTHASE"/>
    <property type="match status" value="1"/>
</dbReference>
<dbReference type="InterPro" id="IPR000073">
    <property type="entry name" value="AB_hydrolase_1"/>
</dbReference>
<evidence type="ECO:0000256" key="1">
    <source>
        <dbReference type="ARBA" id="ARBA00010088"/>
    </source>
</evidence>
<dbReference type="GO" id="GO:0016787">
    <property type="term" value="F:hydrolase activity"/>
    <property type="evidence" value="ECO:0007669"/>
    <property type="project" value="UniProtKB-KW"/>
</dbReference>
<name>A0A439CQ31_9PEZI</name>
<feature type="domain" description="AB hydrolase-1" evidence="3">
    <location>
        <begin position="100"/>
        <end position="167"/>
    </location>
</feature>
<proteinExistence type="inferred from homology"/>
<dbReference type="AlphaFoldDB" id="A0A439CQ31"/>
<dbReference type="Proteomes" id="UP000286045">
    <property type="component" value="Unassembled WGS sequence"/>
</dbReference>
<protein>
    <recommendedName>
        <fullName evidence="3">AB hydrolase-1 domain-containing protein</fullName>
    </recommendedName>
</protein>
<evidence type="ECO:0000259" key="3">
    <source>
        <dbReference type="Pfam" id="PF00561"/>
    </source>
</evidence>
<gene>
    <name evidence="4" type="ORF">EKO27_g10828</name>
</gene>
<evidence type="ECO:0000256" key="2">
    <source>
        <dbReference type="ARBA" id="ARBA00022801"/>
    </source>
</evidence>
<sequence>MILVGARISEQIPKIGAPSSPAETCYGTPAIMAHTIALVWMCLWIGLALLTRSGWLSLSFDFVQPNWTTTVGLSFSILGAQEEACETHMVAKSDILRHVGTTPVARDMLEIVHKLGYEKLKYWGFSYGTVLGGVFASMYPDKIERLVSDGNVDIREWHYQTYINFLRDTDKVLDAFYDFCHEAGPGACALYADTPELIRRRMENLLEKIRRRPVLVTPDGSFATTDNMPQLITWSHIRRSTATVLYQPLLRFKTYATVLAALESGDGRPFYSLYSILYPDEESSVCSIETISPDIPRLEGGNGDAFPAIQCSDQPQANQTVEEFIDFAKQLTEISKSSGDINTLYRLNCIGRTIRPKWRFDGPFEGNTSFPILYINNIADNVAPLGQLPKPGTTCEPNFYPFQDSSTEREHGLSVSLSELSKTNWDFMSRWSI</sequence>
<dbReference type="Gene3D" id="3.40.50.1820">
    <property type="entry name" value="alpha/beta hydrolase"/>
    <property type="match status" value="1"/>
</dbReference>
<dbReference type="STRING" id="363999.A0A439CQ31"/>
<organism evidence="4 5">
    <name type="scientific">Xylaria grammica</name>
    <dbReference type="NCBI Taxonomy" id="363999"/>
    <lineage>
        <taxon>Eukaryota</taxon>
        <taxon>Fungi</taxon>
        <taxon>Dikarya</taxon>
        <taxon>Ascomycota</taxon>
        <taxon>Pezizomycotina</taxon>
        <taxon>Sordariomycetes</taxon>
        <taxon>Xylariomycetidae</taxon>
        <taxon>Xylariales</taxon>
        <taxon>Xylariaceae</taxon>
        <taxon>Xylaria</taxon>
    </lineage>
</organism>
<dbReference type="Pfam" id="PF00561">
    <property type="entry name" value="Abhydrolase_1"/>
    <property type="match status" value="1"/>
</dbReference>
<keyword evidence="5" id="KW-1185">Reference proteome</keyword>
<comment type="similarity">
    <text evidence="1">Belongs to the peptidase S33 family.</text>
</comment>
<accession>A0A439CQ31</accession>
<dbReference type="PANTHER" id="PTHR43248:SF25">
    <property type="entry name" value="AB HYDROLASE-1 DOMAIN-CONTAINING PROTEIN-RELATED"/>
    <property type="match status" value="1"/>
</dbReference>
<dbReference type="InterPro" id="IPR051601">
    <property type="entry name" value="Serine_prot/Carboxylest_S33"/>
</dbReference>
<keyword evidence="2" id="KW-0378">Hydrolase</keyword>
<evidence type="ECO:0000313" key="5">
    <source>
        <dbReference type="Proteomes" id="UP000286045"/>
    </source>
</evidence>
<dbReference type="EMBL" id="RYZI01000597">
    <property type="protein sequence ID" value="RWA04274.1"/>
    <property type="molecule type" value="Genomic_DNA"/>
</dbReference>
<evidence type="ECO:0000313" key="4">
    <source>
        <dbReference type="EMBL" id="RWA04274.1"/>
    </source>
</evidence>
<dbReference type="InterPro" id="IPR029058">
    <property type="entry name" value="AB_hydrolase_fold"/>
</dbReference>
<dbReference type="SUPFAM" id="SSF53474">
    <property type="entry name" value="alpha/beta-Hydrolases"/>
    <property type="match status" value="1"/>
</dbReference>
<comment type="caution">
    <text evidence="4">The sequence shown here is derived from an EMBL/GenBank/DDBJ whole genome shotgun (WGS) entry which is preliminary data.</text>
</comment>